<dbReference type="CDD" id="cd02440">
    <property type="entry name" value="AdoMet_MTases"/>
    <property type="match status" value="1"/>
</dbReference>
<name>A0A501WKQ4_9BACT</name>
<evidence type="ECO:0000256" key="1">
    <source>
        <dbReference type="ARBA" id="ARBA00022679"/>
    </source>
</evidence>
<keyword evidence="1 3" id="KW-0808">Transferase</keyword>
<dbReference type="EMBL" id="VFRQ01000001">
    <property type="protein sequence ID" value="TPE46226.1"/>
    <property type="molecule type" value="Genomic_DNA"/>
</dbReference>
<dbReference type="GO" id="GO:0032259">
    <property type="term" value="P:methylation"/>
    <property type="evidence" value="ECO:0007669"/>
    <property type="project" value="UniProtKB-KW"/>
</dbReference>
<accession>A0A501WKQ4</accession>
<feature type="domain" description="Methyltransferase" evidence="2">
    <location>
        <begin position="41"/>
        <end position="128"/>
    </location>
</feature>
<keyword evidence="4" id="KW-1185">Reference proteome</keyword>
<dbReference type="InterPro" id="IPR029063">
    <property type="entry name" value="SAM-dependent_MTases_sf"/>
</dbReference>
<gene>
    <name evidence="3" type="ORF">FJM65_02470</name>
</gene>
<protein>
    <submittedName>
        <fullName evidence="3">Class I SAM-dependent methyltransferase</fullName>
    </submittedName>
</protein>
<evidence type="ECO:0000259" key="2">
    <source>
        <dbReference type="Pfam" id="PF13649"/>
    </source>
</evidence>
<dbReference type="InterPro" id="IPR041698">
    <property type="entry name" value="Methyltransf_25"/>
</dbReference>
<dbReference type="PANTHER" id="PTHR43861">
    <property type="entry name" value="TRANS-ACONITATE 2-METHYLTRANSFERASE-RELATED"/>
    <property type="match status" value="1"/>
</dbReference>
<dbReference type="PANTHER" id="PTHR43861:SF3">
    <property type="entry name" value="PUTATIVE (AFU_ORTHOLOGUE AFUA_2G14390)-RELATED"/>
    <property type="match status" value="1"/>
</dbReference>
<dbReference type="OrthoDB" id="9804312at2"/>
<organism evidence="3 4">
    <name type="scientific">Pontibacter mangrovi</name>
    <dbReference type="NCBI Taxonomy" id="2589816"/>
    <lineage>
        <taxon>Bacteria</taxon>
        <taxon>Pseudomonadati</taxon>
        <taxon>Bacteroidota</taxon>
        <taxon>Cytophagia</taxon>
        <taxon>Cytophagales</taxon>
        <taxon>Hymenobacteraceae</taxon>
        <taxon>Pontibacter</taxon>
    </lineage>
</organism>
<dbReference type="GO" id="GO:0008168">
    <property type="term" value="F:methyltransferase activity"/>
    <property type="evidence" value="ECO:0007669"/>
    <property type="project" value="UniProtKB-KW"/>
</dbReference>
<dbReference type="Pfam" id="PF13649">
    <property type="entry name" value="Methyltransf_25"/>
    <property type="match status" value="1"/>
</dbReference>
<reference evidence="3 4" key="1">
    <citation type="submission" date="2019-06" db="EMBL/GenBank/DDBJ databases">
        <title>A novel bacterium of genus Pontibacter, isolated from marine sediment.</title>
        <authorList>
            <person name="Huang H."/>
            <person name="Mo K."/>
            <person name="Hu Y."/>
        </authorList>
    </citation>
    <scope>NUCLEOTIDE SEQUENCE [LARGE SCALE GENOMIC DNA]</scope>
    <source>
        <strain evidence="3 4">HB172049</strain>
    </source>
</reference>
<dbReference type="Proteomes" id="UP000316727">
    <property type="component" value="Unassembled WGS sequence"/>
</dbReference>
<dbReference type="Gene3D" id="3.40.50.150">
    <property type="entry name" value="Vaccinia Virus protein VP39"/>
    <property type="match status" value="1"/>
</dbReference>
<evidence type="ECO:0000313" key="3">
    <source>
        <dbReference type="EMBL" id="TPE46226.1"/>
    </source>
</evidence>
<sequence>MQEFWNKRYSQEETVYGTEPNVFLKEQLAKLASGRILFPAEGEGRNALYAAAQGWQVQAFDYSDAGRQKALRLASERGLNITYTLSEAQNYTAAPESLDAVALIYAHFPPSLRQSFHRQMVEWLKPGGTVILEAFHPKQLQEDYASGGPKDAALLYTADTLRQDFDALDIKLLQELEVELQEGPFHRGRGFVTRLVATKP</sequence>
<keyword evidence="3" id="KW-0489">Methyltransferase</keyword>
<proteinExistence type="predicted"/>
<comment type="caution">
    <text evidence="3">The sequence shown here is derived from an EMBL/GenBank/DDBJ whole genome shotgun (WGS) entry which is preliminary data.</text>
</comment>
<dbReference type="RefSeq" id="WP_140619052.1">
    <property type="nucleotide sequence ID" value="NZ_VFRQ01000001.1"/>
</dbReference>
<evidence type="ECO:0000313" key="4">
    <source>
        <dbReference type="Proteomes" id="UP000316727"/>
    </source>
</evidence>
<dbReference type="AlphaFoldDB" id="A0A501WKQ4"/>
<dbReference type="SUPFAM" id="SSF53335">
    <property type="entry name" value="S-adenosyl-L-methionine-dependent methyltransferases"/>
    <property type="match status" value="1"/>
</dbReference>